<gene>
    <name evidence="1" type="ORF">Asi02nite_65370</name>
</gene>
<dbReference type="Proteomes" id="UP000604117">
    <property type="component" value="Unassembled WGS sequence"/>
</dbReference>
<evidence type="ECO:0000313" key="1">
    <source>
        <dbReference type="EMBL" id="GIF77019.1"/>
    </source>
</evidence>
<dbReference type="InterPro" id="IPR029057">
    <property type="entry name" value="PRTase-like"/>
</dbReference>
<comment type="caution">
    <text evidence="1">The sequence shown here is derived from an EMBL/GenBank/DDBJ whole genome shotgun (WGS) entry which is preliminary data.</text>
</comment>
<dbReference type="PANTHER" id="PTHR47505">
    <property type="entry name" value="DNA UTILIZATION PROTEIN YHGH"/>
    <property type="match status" value="1"/>
</dbReference>
<name>A0ABQ4D0E2_9ACTN</name>
<keyword evidence="2" id="KW-1185">Reference proteome</keyword>
<proteinExistence type="predicted"/>
<dbReference type="RefSeq" id="WP_203717881.1">
    <property type="nucleotide sequence ID" value="NZ_BONE01000076.1"/>
</dbReference>
<accession>A0ABQ4D0E2</accession>
<dbReference type="SUPFAM" id="SSF53271">
    <property type="entry name" value="PRTase-like"/>
    <property type="match status" value="1"/>
</dbReference>
<dbReference type="Gene3D" id="3.40.50.2020">
    <property type="match status" value="1"/>
</dbReference>
<evidence type="ECO:0008006" key="3">
    <source>
        <dbReference type="Google" id="ProtNLM"/>
    </source>
</evidence>
<evidence type="ECO:0000313" key="2">
    <source>
        <dbReference type="Proteomes" id="UP000604117"/>
    </source>
</evidence>
<dbReference type="InterPro" id="IPR051910">
    <property type="entry name" value="ComF/GntX_DNA_util-trans"/>
</dbReference>
<protein>
    <recommendedName>
        <fullName evidence="3">Amidophosphoribosyltransferase</fullName>
    </recommendedName>
</protein>
<reference evidence="1 2" key="1">
    <citation type="submission" date="2021-01" db="EMBL/GenBank/DDBJ databases">
        <title>Whole genome shotgun sequence of Asanoa siamensis NBRC 107932.</title>
        <authorList>
            <person name="Komaki H."/>
            <person name="Tamura T."/>
        </authorList>
    </citation>
    <scope>NUCLEOTIDE SEQUENCE [LARGE SCALE GENOMIC DNA]</scope>
    <source>
        <strain evidence="1 2">NBRC 107932</strain>
    </source>
</reference>
<sequence>MVLAALADLVLPAECAGCRGAHVPLRRGACPTCAAALDALRPRPVRPDPAPPGLPACVAAGEYAGPLRETLLAYKERGRASLATPLGDLLAETVAAAAGGVRRPVLLVPVPSTAAAARARHGDHVRRLADRAARTLRRAGWPALVTQPLHALPKADATHLDSAQRAIAAAAAFRPRPSRLARARAHAAGRAVVVVDDIVTTGATLAALTAILGRAEVPVDAAALLAATRKRHPQ</sequence>
<organism evidence="1 2">
    <name type="scientific">Asanoa siamensis</name>
    <dbReference type="NCBI Taxonomy" id="926357"/>
    <lineage>
        <taxon>Bacteria</taxon>
        <taxon>Bacillati</taxon>
        <taxon>Actinomycetota</taxon>
        <taxon>Actinomycetes</taxon>
        <taxon>Micromonosporales</taxon>
        <taxon>Micromonosporaceae</taxon>
        <taxon>Asanoa</taxon>
    </lineage>
</organism>
<dbReference type="PANTHER" id="PTHR47505:SF1">
    <property type="entry name" value="DNA UTILIZATION PROTEIN YHGH"/>
    <property type="match status" value="1"/>
</dbReference>
<dbReference type="EMBL" id="BONE01000076">
    <property type="protein sequence ID" value="GIF77019.1"/>
    <property type="molecule type" value="Genomic_DNA"/>
</dbReference>